<evidence type="ECO:0000256" key="1">
    <source>
        <dbReference type="SAM" id="MobiDB-lite"/>
    </source>
</evidence>
<organism evidence="2 3">
    <name type="scientific">Mya arenaria</name>
    <name type="common">Soft-shell clam</name>
    <dbReference type="NCBI Taxonomy" id="6604"/>
    <lineage>
        <taxon>Eukaryota</taxon>
        <taxon>Metazoa</taxon>
        <taxon>Spiralia</taxon>
        <taxon>Lophotrochozoa</taxon>
        <taxon>Mollusca</taxon>
        <taxon>Bivalvia</taxon>
        <taxon>Autobranchia</taxon>
        <taxon>Heteroconchia</taxon>
        <taxon>Euheterodonta</taxon>
        <taxon>Imparidentia</taxon>
        <taxon>Neoheterodontei</taxon>
        <taxon>Myida</taxon>
        <taxon>Myoidea</taxon>
        <taxon>Myidae</taxon>
        <taxon>Mya</taxon>
    </lineage>
</organism>
<dbReference type="EMBL" id="CP111014">
    <property type="protein sequence ID" value="WAQ99107.1"/>
    <property type="molecule type" value="Genomic_DNA"/>
</dbReference>
<feature type="compositionally biased region" description="Basic and acidic residues" evidence="1">
    <location>
        <begin position="78"/>
        <end position="88"/>
    </location>
</feature>
<sequence>MSEAKKMSKALVRGLRIKECLRRKNEQGFRKGFRDNKMSEAKKMSKALVEEIKKKAEEEEQRRIEAELASKKKRSHRQKDEEGEKTQQ</sequence>
<protein>
    <submittedName>
        <fullName evidence="2">Uncharacterized protein</fullName>
    </submittedName>
</protein>
<dbReference type="Proteomes" id="UP001164746">
    <property type="component" value="Chromosome 3"/>
</dbReference>
<gene>
    <name evidence="2" type="ORF">MAR_023480</name>
</gene>
<keyword evidence="3" id="KW-1185">Reference proteome</keyword>
<feature type="compositionally biased region" description="Basic and acidic residues" evidence="1">
    <location>
        <begin position="55"/>
        <end position="70"/>
    </location>
</feature>
<name>A0ABY7DQW2_MYAAR</name>
<accession>A0ABY7DQW2</accession>
<reference evidence="2" key="1">
    <citation type="submission" date="2022-11" db="EMBL/GenBank/DDBJ databases">
        <title>Centuries of genome instability and evolution in soft-shell clam transmissible cancer (bioRxiv).</title>
        <authorList>
            <person name="Hart S.F.M."/>
            <person name="Yonemitsu M.A."/>
            <person name="Giersch R.M."/>
            <person name="Beal B.F."/>
            <person name="Arriagada G."/>
            <person name="Davis B.W."/>
            <person name="Ostrander E.A."/>
            <person name="Goff S.P."/>
            <person name="Metzger M.J."/>
        </authorList>
    </citation>
    <scope>NUCLEOTIDE SEQUENCE</scope>
    <source>
        <strain evidence="2">MELC-2E11</strain>
        <tissue evidence="2">Siphon/mantle</tissue>
    </source>
</reference>
<proteinExistence type="predicted"/>
<evidence type="ECO:0000313" key="2">
    <source>
        <dbReference type="EMBL" id="WAQ99107.1"/>
    </source>
</evidence>
<feature type="region of interest" description="Disordered" evidence="1">
    <location>
        <begin position="55"/>
        <end position="88"/>
    </location>
</feature>
<evidence type="ECO:0000313" key="3">
    <source>
        <dbReference type="Proteomes" id="UP001164746"/>
    </source>
</evidence>